<evidence type="ECO:0000259" key="2">
    <source>
        <dbReference type="PROSITE" id="PS51253"/>
    </source>
</evidence>
<dbReference type="Gene3D" id="1.10.10.60">
    <property type="entry name" value="Homeodomain-like"/>
    <property type="match status" value="1"/>
</dbReference>
<dbReference type="Proteomes" id="UP000297245">
    <property type="component" value="Unassembled WGS sequence"/>
</dbReference>
<dbReference type="PROSITE" id="PS51253">
    <property type="entry name" value="HTH_CENPB"/>
    <property type="match status" value="1"/>
</dbReference>
<evidence type="ECO:0000256" key="1">
    <source>
        <dbReference type="ARBA" id="ARBA00023125"/>
    </source>
</evidence>
<organism evidence="3 4">
    <name type="scientific">Dendrothele bispora (strain CBS 962.96)</name>
    <dbReference type="NCBI Taxonomy" id="1314807"/>
    <lineage>
        <taxon>Eukaryota</taxon>
        <taxon>Fungi</taxon>
        <taxon>Dikarya</taxon>
        <taxon>Basidiomycota</taxon>
        <taxon>Agaricomycotina</taxon>
        <taxon>Agaricomycetes</taxon>
        <taxon>Agaricomycetidae</taxon>
        <taxon>Agaricales</taxon>
        <taxon>Agaricales incertae sedis</taxon>
        <taxon>Dendrothele</taxon>
    </lineage>
</organism>
<dbReference type="AlphaFoldDB" id="A0A4S8KIT1"/>
<keyword evidence="4" id="KW-1185">Reference proteome</keyword>
<dbReference type="Pfam" id="PF03221">
    <property type="entry name" value="HTH_Tnp_Tc5"/>
    <property type="match status" value="1"/>
</dbReference>
<dbReference type="EMBL" id="ML182603">
    <property type="protein sequence ID" value="THU75231.1"/>
    <property type="molecule type" value="Genomic_DNA"/>
</dbReference>
<accession>A0A4S8KIT1</accession>
<keyword evidence="1" id="KW-0238">DNA-binding</keyword>
<feature type="domain" description="HTH CENPB-type" evidence="2">
    <location>
        <begin position="203"/>
        <end position="277"/>
    </location>
</feature>
<dbReference type="OrthoDB" id="2507562at2759"/>
<reference evidence="3 4" key="1">
    <citation type="journal article" date="2019" name="Nat. Ecol. Evol.">
        <title>Megaphylogeny resolves global patterns of mushroom evolution.</title>
        <authorList>
            <person name="Varga T."/>
            <person name="Krizsan K."/>
            <person name="Foldi C."/>
            <person name="Dima B."/>
            <person name="Sanchez-Garcia M."/>
            <person name="Sanchez-Ramirez S."/>
            <person name="Szollosi G.J."/>
            <person name="Szarkandi J.G."/>
            <person name="Papp V."/>
            <person name="Albert L."/>
            <person name="Andreopoulos W."/>
            <person name="Angelini C."/>
            <person name="Antonin V."/>
            <person name="Barry K.W."/>
            <person name="Bougher N.L."/>
            <person name="Buchanan P."/>
            <person name="Buyck B."/>
            <person name="Bense V."/>
            <person name="Catcheside P."/>
            <person name="Chovatia M."/>
            <person name="Cooper J."/>
            <person name="Damon W."/>
            <person name="Desjardin D."/>
            <person name="Finy P."/>
            <person name="Geml J."/>
            <person name="Haridas S."/>
            <person name="Hughes K."/>
            <person name="Justo A."/>
            <person name="Karasinski D."/>
            <person name="Kautmanova I."/>
            <person name="Kiss B."/>
            <person name="Kocsube S."/>
            <person name="Kotiranta H."/>
            <person name="LaButti K.M."/>
            <person name="Lechner B.E."/>
            <person name="Liimatainen K."/>
            <person name="Lipzen A."/>
            <person name="Lukacs Z."/>
            <person name="Mihaltcheva S."/>
            <person name="Morgado L.N."/>
            <person name="Niskanen T."/>
            <person name="Noordeloos M.E."/>
            <person name="Ohm R.A."/>
            <person name="Ortiz-Santana B."/>
            <person name="Ovrebo C."/>
            <person name="Racz N."/>
            <person name="Riley R."/>
            <person name="Savchenko A."/>
            <person name="Shiryaev A."/>
            <person name="Soop K."/>
            <person name="Spirin V."/>
            <person name="Szebenyi C."/>
            <person name="Tomsovsky M."/>
            <person name="Tulloss R.E."/>
            <person name="Uehling J."/>
            <person name="Grigoriev I.V."/>
            <person name="Vagvolgyi C."/>
            <person name="Papp T."/>
            <person name="Martin F.M."/>
            <person name="Miettinen O."/>
            <person name="Hibbett D.S."/>
            <person name="Nagy L.G."/>
        </authorList>
    </citation>
    <scope>NUCLEOTIDE SEQUENCE [LARGE SCALE GENOMIC DNA]</scope>
    <source>
        <strain evidence="3 4">CBS 962.96</strain>
    </source>
</reference>
<evidence type="ECO:0000313" key="3">
    <source>
        <dbReference type="EMBL" id="THU75231.1"/>
    </source>
</evidence>
<dbReference type="InterPro" id="IPR009057">
    <property type="entry name" value="Homeodomain-like_sf"/>
</dbReference>
<sequence length="287" mass="32751">MAPNPLNSLKKGLSILKKRTDAKAKDLRAKLARCETISAAEEQWLDNEANIIDEQLVLDKLGQASDYDHGLERLNSQEKGVVKKLMELGSGIEIAGNKRKCALVVHVSLSFSEISSGPENAKPATKKKDKQPVFTHKEVATLSQRIEVLDWYYANDKNQRKTARHFSTIYLNLKLTQPLVSKWLKKEMVWRTQYHQDSAIASKIKRTHQTQHPEVTEMMDLWVAKAMNDKIQLTGEVLRQKWSHFADLVGIPSDERLTLSDGWLSRFKERNGLRKLKCQGLPLFPPI</sequence>
<dbReference type="SMART" id="SM00674">
    <property type="entry name" value="CENPB"/>
    <property type="match status" value="1"/>
</dbReference>
<evidence type="ECO:0000313" key="4">
    <source>
        <dbReference type="Proteomes" id="UP000297245"/>
    </source>
</evidence>
<dbReference type="SUPFAM" id="SSF46689">
    <property type="entry name" value="Homeodomain-like"/>
    <property type="match status" value="1"/>
</dbReference>
<gene>
    <name evidence="3" type="ORF">K435DRAFT_707514</name>
</gene>
<protein>
    <recommendedName>
        <fullName evidence="2">HTH CENPB-type domain-containing protein</fullName>
    </recommendedName>
</protein>
<proteinExistence type="predicted"/>
<dbReference type="InterPro" id="IPR006600">
    <property type="entry name" value="HTH_CenpB_DNA-bd_dom"/>
</dbReference>
<dbReference type="GO" id="GO:0003677">
    <property type="term" value="F:DNA binding"/>
    <property type="evidence" value="ECO:0007669"/>
    <property type="project" value="UniProtKB-KW"/>
</dbReference>
<name>A0A4S8KIT1_DENBC</name>